<dbReference type="EMBL" id="KI397501">
    <property type="protein sequence ID" value="ERM95240.1"/>
    <property type="molecule type" value="Genomic_DNA"/>
</dbReference>
<keyword evidence="5" id="KW-0010">Activator</keyword>
<dbReference type="CDD" id="cd00018">
    <property type="entry name" value="AP2"/>
    <property type="match status" value="1"/>
</dbReference>
<feature type="region of interest" description="Disordered" evidence="9">
    <location>
        <begin position="123"/>
        <end position="167"/>
    </location>
</feature>
<protein>
    <recommendedName>
        <fullName evidence="10">AP2/ERF domain-containing protein</fullName>
    </recommendedName>
</protein>
<comment type="similarity">
    <text evidence="8">Belongs to the AP2/ERF transcription factor family. ERF subfamily.</text>
</comment>
<keyword evidence="4" id="KW-0238">DNA-binding</keyword>
<dbReference type="InterPro" id="IPR016177">
    <property type="entry name" value="DNA-bd_dom_sf"/>
</dbReference>
<accession>W1NJA6</accession>
<dbReference type="GO" id="GO:0000976">
    <property type="term" value="F:transcription cis-regulatory region binding"/>
    <property type="evidence" value="ECO:0007669"/>
    <property type="project" value="UniProtKB-ARBA"/>
</dbReference>
<dbReference type="SUPFAM" id="SSF54171">
    <property type="entry name" value="DNA-binding domain"/>
    <property type="match status" value="1"/>
</dbReference>
<evidence type="ECO:0000256" key="1">
    <source>
        <dbReference type="ARBA" id="ARBA00004123"/>
    </source>
</evidence>
<dbReference type="PANTHER" id="PTHR31657">
    <property type="entry name" value="ETHYLENE-RESPONSIVE TRANSCRIPTION FACTOR ERF061"/>
    <property type="match status" value="1"/>
</dbReference>
<comment type="subcellular location">
    <subcellularLocation>
        <location evidence="1">Nucleus</location>
    </subcellularLocation>
</comment>
<feature type="domain" description="AP2/ERF" evidence="10">
    <location>
        <begin position="223"/>
        <end position="280"/>
    </location>
</feature>
<feature type="region of interest" description="Disordered" evidence="9">
    <location>
        <begin position="282"/>
        <end position="328"/>
    </location>
</feature>
<feature type="compositionally biased region" description="Low complexity" evidence="9">
    <location>
        <begin position="63"/>
        <end position="82"/>
    </location>
</feature>
<evidence type="ECO:0000256" key="7">
    <source>
        <dbReference type="ARBA" id="ARBA00023242"/>
    </source>
</evidence>
<dbReference type="OMA" id="QYWNDAL"/>
<dbReference type="KEGG" id="atr:18423161"/>
<dbReference type="FunFam" id="3.30.730.10:FF:000001">
    <property type="entry name" value="Ethylene-responsive transcription factor 2"/>
    <property type="match status" value="1"/>
</dbReference>
<dbReference type="AlphaFoldDB" id="W1NJA6"/>
<evidence type="ECO:0000256" key="5">
    <source>
        <dbReference type="ARBA" id="ARBA00023159"/>
    </source>
</evidence>
<dbReference type="Gene3D" id="3.30.730.10">
    <property type="entry name" value="AP2/ERF domain"/>
    <property type="match status" value="1"/>
</dbReference>
<dbReference type="GO" id="GO:0009873">
    <property type="term" value="P:ethylene-activated signaling pathway"/>
    <property type="evidence" value="ECO:0007669"/>
    <property type="project" value="UniProtKB-KW"/>
</dbReference>
<dbReference type="Pfam" id="PF00847">
    <property type="entry name" value="AP2"/>
    <property type="match status" value="1"/>
</dbReference>
<dbReference type="OrthoDB" id="771648at2759"/>
<dbReference type="Proteomes" id="UP000017836">
    <property type="component" value="Unassembled WGS sequence"/>
</dbReference>
<keyword evidence="2" id="KW-0936">Ethylene signaling pathway</keyword>
<evidence type="ECO:0000256" key="8">
    <source>
        <dbReference type="ARBA" id="ARBA00024343"/>
    </source>
</evidence>
<dbReference type="SMART" id="SM00380">
    <property type="entry name" value="AP2"/>
    <property type="match status" value="1"/>
</dbReference>
<keyword evidence="3" id="KW-0805">Transcription regulation</keyword>
<dbReference type="eggNOG" id="ENOG502QU46">
    <property type="taxonomic scope" value="Eukaryota"/>
</dbReference>
<evidence type="ECO:0000256" key="4">
    <source>
        <dbReference type="ARBA" id="ARBA00023125"/>
    </source>
</evidence>
<keyword evidence="6" id="KW-0804">Transcription</keyword>
<dbReference type="PANTHER" id="PTHR31657:SF40">
    <property type="entry name" value="ETHYLENE-RESPONSIVE TRANSCRIPTION FACTOR ERF062"/>
    <property type="match status" value="1"/>
</dbReference>
<evidence type="ECO:0000256" key="9">
    <source>
        <dbReference type="SAM" id="MobiDB-lite"/>
    </source>
</evidence>
<keyword evidence="7" id="KW-0539">Nucleus</keyword>
<feature type="region of interest" description="Disordered" evidence="9">
    <location>
        <begin position="49"/>
        <end position="82"/>
    </location>
</feature>
<dbReference type="PROSITE" id="PS51032">
    <property type="entry name" value="AP2_ERF"/>
    <property type="match status" value="1"/>
</dbReference>
<dbReference type="InterPro" id="IPR036955">
    <property type="entry name" value="AP2/ERF_dom_sf"/>
</dbReference>
<evidence type="ECO:0000313" key="12">
    <source>
        <dbReference type="Proteomes" id="UP000017836"/>
    </source>
</evidence>
<dbReference type="HOGENOM" id="CLU_588444_0_0_1"/>
<dbReference type="GO" id="GO:0003700">
    <property type="term" value="F:DNA-binding transcription factor activity"/>
    <property type="evidence" value="ECO:0007669"/>
    <property type="project" value="InterPro"/>
</dbReference>
<dbReference type="InterPro" id="IPR001471">
    <property type="entry name" value="AP2/ERF_dom"/>
</dbReference>
<sequence>MAFASGSGSGSSSSLQETSFGTQGGFPLVLEGQKQLVMEGQGPLFYDASAYSRPLKKARSPDQSQNHPSRPSSSSSALLPLSQIPPPSSVARLFPFACDSSCSSSPTFSQMGLGGIPPFFHLQQQQQQQQQPHQMIAFAPPPPPGSSSSPGSRSSSNSMVMGSHQQQLHHMYQHQRYHEQLFRYWSDALNLSPRGRAAILRQQQQQMQMQDRRSLALLRPTKLYRGVRQRHWGKWVAEIRLPRNRTRLWLGTFDTAEEAALAYDREAYKLRGDNARLNFPDLFLHKGRGGGDDSTTPPQPQQQLPDSSSSSSSSSSPLPPPPQPPAAALEKSPVLEQRNRDNSNVKALEEQQQLSRPVHGFPASPEFVLGDMDMDEAWFDAIPALGLEGVSWDDDHVEHHHHQLLRRGGGEPSVLLPPSHPPPIDFLSNAATTPLNTTTTVPLPDCFQSSVASSSSSSYVWRRDT</sequence>
<feature type="compositionally biased region" description="Low complexity" evidence="9">
    <location>
        <begin position="293"/>
        <end position="316"/>
    </location>
</feature>
<name>W1NJA6_AMBTC</name>
<evidence type="ECO:0000313" key="11">
    <source>
        <dbReference type="EMBL" id="ERM95240.1"/>
    </source>
</evidence>
<dbReference type="Gramene" id="ERM95240">
    <property type="protein sequence ID" value="ERM95240"/>
    <property type="gene ID" value="AMTR_s00009p00268560"/>
</dbReference>
<evidence type="ECO:0000259" key="10">
    <source>
        <dbReference type="PROSITE" id="PS51032"/>
    </source>
</evidence>
<organism evidence="11 12">
    <name type="scientific">Amborella trichopoda</name>
    <dbReference type="NCBI Taxonomy" id="13333"/>
    <lineage>
        <taxon>Eukaryota</taxon>
        <taxon>Viridiplantae</taxon>
        <taxon>Streptophyta</taxon>
        <taxon>Embryophyta</taxon>
        <taxon>Tracheophyta</taxon>
        <taxon>Spermatophyta</taxon>
        <taxon>Magnoliopsida</taxon>
        <taxon>Amborellales</taxon>
        <taxon>Amborellaceae</taxon>
        <taxon>Amborella</taxon>
    </lineage>
</organism>
<evidence type="ECO:0000256" key="3">
    <source>
        <dbReference type="ARBA" id="ARBA00023015"/>
    </source>
</evidence>
<evidence type="ECO:0000256" key="2">
    <source>
        <dbReference type="ARBA" id="ARBA00022745"/>
    </source>
</evidence>
<feature type="compositionally biased region" description="Low complexity" evidence="9">
    <location>
        <begin position="146"/>
        <end position="167"/>
    </location>
</feature>
<proteinExistence type="inferred from homology"/>
<keyword evidence="12" id="KW-1185">Reference proteome</keyword>
<reference evidence="12" key="1">
    <citation type="journal article" date="2013" name="Science">
        <title>The Amborella genome and the evolution of flowering plants.</title>
        <authorList>
            <consortium name="Amborella Genome Project"/>
        </authorList>
    </citation>
    <scope>NUCLEOTIDE SEQUENCE [LARGE SCALE GENOMIC DNA]</scope>
</reference>
<dbReference type="GO" id="GO:0005634">
    <property type="term" value="C:nucleus"/>
    <property type="evidence" value="ECO:0007669"/>
    <property type="project" value="UniProtKB-SubCell"/>
</dbReference>
<evidence type="ECO:0000256" key="6">
    <source>
        <dbReference type="ARBA" id="ARBA00023163"/>
    </source>
</evidence>
<dbReference type="PRINTS" id="PR00367">
    <property type="entry name" value="ETHRSPELEMNT"/>
</dbReference>
<gene>
    <name evidence="11" type="ORF">AMTR_s00009p00268560</name>
</gene>
<dbReference type="InterPro" id="IPR051758">
    <property type="entry name" value="ERF/AP2-like"/>
</dbReference>